<dbReference type="InterPro" id="IPR013196">
    <property type="entry name" value="HTH_11"/>
</dbReference>
<dbReference type="SMART" id="SM00420">
    <property type="entry name" value="HTH_DEOR"/>
    <property type="match status" value="1"/>
</dbReference>
<dbReference type="Proteomes" id="UP001596250">
    <property type="component" value="Unassembled WGS sequence"/>
</dbReference>
<proteinExistence type="predicted"/>
<gene>
    <name evidence="5" type="ORF">ACFPXP_17855</name>
</gene>
<protein>
    <submittedName>
        <fullName evidence="5">Helix-turn-helix transcriptional regulator</fullName>
    </submittedName>
</protein>
<keyword evidence="3" id="KW-0804">Transcription</keyword>
<evidence type="ECO:0000313" key="6">
    <source>
        <dbReference type="Proteomes" id="UP001596250"/>
    </source>
</evidence>
<dbReference type="PANTHER" id="PTHR30363:SF28">
    <property type="entry name" value="TRANSCRIPTIONAL REGULATORY PROTEIN-RELATED"/>
    <property type="match status" value="1"/>
</dbReference>
<accession>A0ABW1ITD3</accession>
<sequence>MTEQEMSTREQLLNLLKMKGPSSVGELAGQLQITEMAVRRHINTLERDGLIESKRVRQAMGRPTQMYYLSQAADDLFPKGYHKLVLDLLEELDTEDNELVTKLFQQRMRKLERTHEQRMDTKSFHEKVEELAFIQKESGYMAELEQISADSYLLHEYNCPISKVAQRYEQACRCELELFKTLLGTEQVERTECLAKGGGKCTYSIKQST</sequence>
<dbReference type="Gene3D" id="1.10.10.10">
    <property type="entry name" value="Winged helix-like DNA-binding domain superfamily/Winged helix DNA-binding domain"/>
    <property type="match status" value="1"/>
</dbReference>
<keyword evidence="2" id="KW-0238">DNA-binding</keyword>
<dbReference type="InterPro" id="IPR036388">
    <property type="entry name" value="WH-like_DNA-bd_sf"/>
</dbReference>
<dbReference type="Pfam" id="PF08279">
    <property type="entry name" value="HTH_11"/>
    <property type="match status" value="1"/>
</dbReference>
<dbReference type="PANTHER" id="PTHR30363">
    <property type="entry name" value="HTH-TYPE TRANSCRIPTIONAL REGULATOR SRLR-RELATED"/>
    <property type="match status" value="1"/>
</dbReference>
<dbReference type="SUPFAM" id="SSF46785">
    <property type="entry name" value="Winged helix' DNA-binding domain"/>
    <property type="match status" value="1"/>
</dbReference>
<dbReference type="RefSeq" id="WP_379895734.1">
    <property type="nucleotide sequence ID" value="NZ_CBCSCT010000015.1"/>
</dbReference>
<dbReference type="InterPro" id="IPR050313">
    <property type="entry name" value="Carb_Metab_HTH_regulators"/>
</dbReference>
<evidence type="ECO:0000256" key="1">
    <source>
        <dbReference type="ARBA" id="ARBA00023015"/>
    </source>
</evidence>
<feature type="domain" description="HTH deoR-type" evidence="4">
    <location>
        <begin position="9"/>
        <end position="53"/>
    </location>
</feature>
<comment type="caution">
    <text evidence="5">The sequence shown here is derived from an EMBL/GenBank/DDBJ whole genome shotgun (WGS) entry which is preliminary data.</text>
</comment>
<dbReference type="EMBL" id="JBHSQV010000179">
    <property type="protein sequence ID" value="MFC5988271.1"/>
    <property type="molecule type" value="Genomic_DNA"/>
</dbReference>
<dbReference type="InterPro" id="IPR001034">
    <property type="entry name" value="DeoR_HTH"/>
</dbReference>
<reference evidence="6" key="1">
    <citation type="journal article" date="2019" name="Int. J. Syst. Evol. Microbiol.">
        <title>The Global Catalogue of Microorganisms (GCM) 10K type strain sequencing project: providing services to taxonomists for standard genome sequencing and annotation.</title>
        <authorList>
            <consortium name="The Broad Institute Genomics Platform"/>
            <consortium name="The Broad Institute Genome Sequencing Center for Infectious Disease"/>
            <person name="Wu L."/>
            <person name="Ma J."/>
        </authorList>
    </citation>
    <scope>NUCLEOTIDE SEQUENCE [LARGE SCALE GENOMIC DNA]</scope>
    <source>
        <strain evidence="6">CCM 8749</strain>
    </source>
</reference>
<keyword evidence="1" id="KW-0805">Transcription regulation</keyword>
<name>A0ABW1ITD3_9BACL</name>
<dbReference type="InterPro" id="IPR011991">
    <property type="entry name" value="ArsR-like_HTH"/>
</dbReference>
<evidence type="ECO:0000259" key="4">
    <source>
        <dbReference type="SMART" id="SM00420"/>
    </source>
</evidence>
<dbReference type="CDD" id="cd00090">
    <property type="entry name" value="HTH_ARSR"/>
    <property type="match status" value="1"/>
</dbReference>
<evidence type="ECO:0000313" key="5">
    <source>
        <dbReference type="EMBL" id="MFC5988271.1"/>
    </source>
</evidence>
<evidence type="ECO:0000256" key="3">
    <source>
        <dbReference type="ARBA" id="ARBA00023163"/>
    </source>
</evidence>
<evidence type="ECO:0000256" key="2">
    <source>
        <dbReference type="ARBA" id="ARBA00023125"/>
    </source>
</evidence>
<dbReference type="InterPro" id="IPR036390">
    <property type="entry name" value="WH_DNA-bd_sf"/>
</dbReference>
<organism evidence="5 6">
    <name type="scientific">Marinicrinis lubricantis</name>
    <dbReference type="NCBI Taxonomy" id="2086470"/>
    <lineage>
        <taxon>Bacteria</taxon>
        <taxon>Bacillati</taxon>
        <taxon>Bacillota</taxon>
        <taxon>Bacilli</taxon>
        <taxon>Bacillales</taxon>
        <taxon>Paenibacillaceae</taxon>
    </lineage>
</organism>
<keyword evidence="6" id="KW-1185">Reference proteome</keyword>